<name>A0A8X6YUV3_9ARAC</name>
<keyword evidence="3" id="KW-1185">Reference proteome</keyword>
<comment type="caution">
    <text evidence="2">The sequence shown here is derived from an EMBL/GenBank/DDBJ whole genome shotgun (WGS) entry which is preliminary data.</text>
</comment>
<feature type="compositionally biased region" description="Basic and acidic residues" evidence="1">
    <location>
        <begin position="154"/>
        <end position="166"/>
    </location>
</feature>
<feature type="compositionally biased region" description="Basic residues" evidence="1">
    <location>
        <begin position="167"/>
        <end position="177"/>
    </location>
</feature>
<accession>A0A8X6YUV3</accession>
<protein>
    <submittedName>
        <fullName evidence="2">Uncharacterized protein</fullName>
    </submittedName>
</protein>
<feature type="region of interest" description="Disordered" evidence="1">
    <location>
        <begin position="1"/>
        <end position="45"/>
    </location>
</feature>
<dbReference type="Proteomes" id="UP000886998">
    <property type="component" value="Unassembled WGS sequence"/>
</dbReference>
<sequence length="177" mass="20151">MGQGQKSKMTFRIARRQSRKEETNSTRDRPRKEQSLGGLKRDQSTNSIKIQTEILRQCNQTCSEDEENSCGSGHSIKFRKFVVSVAARVQKKFENVTWVGVKDVAIGTGERRERSGPQMIDGSKVRIISKTGGWHDERWSGAALHRKGLSGMKRSAEKQRRYEIKYRRGAAGRRPAK</sequence>
<organism evidence="2 3">
    <name type="scientific">Trichonephila inaurata madagascariensis</name>
    <dbReference type="NCBI Taxonomy" id="2747483"/>
    <lineage>
        <taxon>Eukaryota</taxon>
        <taxon>Metazoa</taxon>
        <taxon>Ecdysozoa</taxon>
        <taxon>Arthropoda</taxon>
        <taxon>Chelicerata</taxon>
        <taxon>Arachnida</taxon>
        <taxon>Araneae</taxon>
        <taxon>Araneomorphae</taxon>
        <taxon>Entelegynae</taxon>
        <taxon>Araneoidea</taxon>
        <taxon>Nephilidae</taxon>
        <taxon>Trichonephila</taxon>
        <taxon>Trichonephila inaurata</taxon>
    </lineage>
</organism>
<dbReference type="AlphaFoldDB" id="A0A8X6YUV3"/>
<dbReference type="EMBL" id="BMAV01022471">
    <property type="protein sequence ID" value="GFY77461.1"/>
    <property type="molecule type" value="Genomic_DNA"/>
</dbReference>
<evidence type="ECO:0000313" key="2">
    <source>
        <dbReference type="EMBL" id="GFY77461.1"/>
    </source>
</evidence>
<gene>
    <name evidence="2" type="ORF">TNIN_302431</name>
</gene>
<feature type="region of interest" description="Disordered" evidence="1">
    <location>
        <begin position="149"/>
        <end position="177"/>
    </location>
</feature>
<evidence type="ECO:0000313" key="3">
    <source>
        <dbReference type="Proteomes" id="UP000886998"/>
    </source>
</evidence>
<reference evidence="2" key="1">
    <citation type="submission" date="2020-08" db="EMBL/GenBank/DDBJ databases">
        <title>Multicomponent nature underlies the extraordinary mechanical properties of spider dragline silk.</title>
        <authorList>
            <person name="Kono N."/>
            <person name="Nakamura H."/>
            <person name="Mori M."/>
            <person name="Yoshida Y."/>
            <person name="Ohtoshi R."/>
            <person name="Malay A.D."/>
            <person name="Moran D.A.P."/>
            <person name="Tomita M."/>
            <person name="Numata K."/>
            <person name="Arakawa K."/>
        </authorList>
    </citation>
    <scope>NUCLEOTIDE SEQUENCE</scope>
</reference>
<feature type="compositionally biased region" description="Basic and acidic residues" evidence="1">
    <location>
        <begin position="19"/>
        <end position="43"/>
    </location>
</feature>
<evidence type="ECO:0000256" key="1">
    <source>
        <dbReference type="SAM" id="MobiDB-lite"/>
    </source>
</evidence>
<proteinExistence type="predicted"/>